<comment type="caution">
    <text evidence="3">The sequence shown here is derived from an EMBL/GenBank/DDBJ whole genome shotgun (WGS) entry which is preliminary data.</text>
</comment>
<accession>A0A9D1R2F3</accession>
<evidence type="ECO:0000313" key="4">
    <source>
        <dbReference type="Proteomes" id="UP000824264"/>
    </source>
</evidence>
<evidence type="ECO:0000256" key="1">
    <source>
        <dbReference type="SAM" id="SignalP"/>
    </source>
</evidence>
<dbReference type="Pfam" id="PF03713">
    <property type="entry name" value="DUF305"/>
    <property type="match status" value="2"/>
</dbReference>
<feature type="domain" description="DUF305" evidence="2">
    <location>
        <begin position="125"/>
        <end position="181"/>
    </location>
</feature>
<feature type="domain" description="DUF305" evidence="2">
    <location>
        <begin position="38"/>
        <end position="124"/>
    </location>
</feature>
<feature type="signal peptide" evidence="1">
    <location>
        <begin position="1"/>
        <end position="24"/>
    </location>
</feature>
<reference evidence="3" key="1">
    <citation type="journal article" date="2021" name="PeerJ">
        <title>Extensive microbial diversity within the chicken gut microbiome revealed by metagenomics and culture.</title>
        <authorList>
            <person name="Gilroy R."/>
            <person name="Ravi A."/>
            <person name="Getino M."/>
            <person name="Pursley I."/>
            <person name="Horton D.L."/>
            <person name="Alikhan N.F."/>
            <person name="Baker D."/>
            <person name="Gharbi K."/>
            <person name="Hall N."/>
            <person name="Watson M."/>
            <person name="Adriaenssens E.M."/>
            <person name="Foster-Nyarko E."/>
            <person name="Jarju S."/>
            <person name="Secka A."/>
            <person name="Antonio M."/>
            <person name="Oren A."/>
            <person name="Chaudhuri R.R."/>
            <person name="La Ragione R."/>
            <person name="Hildebrand F."/>
            <person name="Pallen M.J."/>
        </authorList>
    </citation>
    <scope>NUCLEOTIDE SEQUENCE</scope>
    <source>
        <strain evidence="3">ChiSxjej5B17-1746</strain>
    </source>
</reference>
<dbReference type="EMBL" id="DXGI01000262">
    <property type="protein sequence ID" value="HIW78866.1"/>
    <property type="molecule type" value="Genomic_DNA"/>
</dbReference>
<dbReference type="InterPro" id="IPR005183">
    <property type="entry name" value="DUF305_CopM-like"/>
</dbReference>
<keyword evidence="1" id="KW-0732">Signal</keyword>
<dbReference type="PANTHER" id="PTHR36933:SF1">
    <property type="entry name" value="SLL0788 PROTEIN"/>
    <property type="match status" value="1"/>
</dbReference>
<dbReference type="PANTHER" id="PTHR36933">
    <property type="entry name" value="SLL0788 PROTEIN"/>
    <property type="match status" value="1"/>
</dbReference>
<gene>
    <name evidence="3" type="ORF">H9874_06955</name>
</gene>
<reference evidence="3" key="2">
    <citation type="submission" date="2021-04" db="EMBL/GenBank/DDBJ databases">
        <authorList>
            <person name="Gilroy R."/>
        </authorList>
    </citation>
    <scope>NUCLEOTIDE SEQUENCE</scope>
    <source>
        <strain evidence="3">ChiSxjej5B17-1746</strain>
    </source>
</reference>
<dbReference type="AlphaFoldDB" id="A0A9D1R2F3"/>
<dbReference type="Proteomes" id="UP000824264">
    <property type="component" value="Unassembled WGS sequence"/>
</dbReference>
<evidence type="ECO:0000259" key="2">
    <source>
        <dbReference type="Pfam" id="PF03713"/>
    </source>
</evidence>
<organism evidence="3 4">
    <name type="scientific">Candidatus Bilophila faecipullorum</name>
    <dbReference type="NCBI Taxonomy" id="2838482"/>
    <lineage>
        <taxon>Bacteria</taxon>
        <taxon>Pseudomonadati</taxon>
        <taxon>Thermodesulfobacteriota</taxon>
        <taxon>Desulfovibrionia</taxon>
        <taxon>Desulfovibrionales</taxon>
        <taxon>Desulfovibrionaceae</taxon>
        <taxon>Bilophila</taxon>
    </lineage>
</organism>
<name>A0A9D1R2F3_9BACT</name>
<dbReference type="InterPro" id="IPR012347">
    <property type="entry name" value="Ferritin-like"/>
</dbReference>
<evidence type="ECO:0000313" key="3">
    <source>
        <dbReference type="EMBL" id="HIW78866.1"/>
    </source>
</evidence>
<sequence length="184" mass="20304">MRTACLSLFAFIAALLFAALPARAMMDHGNAAPSAYSDRAFLSAMLAHHEGAVDMAELFFKSPKKYQDPKVASWADAVIKVQKAEIAEMKQLLQPLGGLEKSAYDPMKEAMAHMLAEGADMNANMRFVELMLPHHAMAVEMAVPALVHSDNPKVLDLAEAIIIEQAKEMRQFKAWLMAADHTRH</sequence>
<dbReference type="Gene3D" id="1.20.1260.10">
    <property type="match status" value="2"/>
</dbReference>
<protein>
    <submittedName>
        <fullName evidence="3">DUF305 domain-containing protein</fullName>
    </submittedName>
</protein>
<feature type="chain" id="PRO_5039041105" evidence="1">
    <location>
        <begin position="25"/>
        <end position="184"/>
    </location>
</feature>
<proteinExistence type="predicted"/>